<gene>
    <name evidence="2" type="ORF">SAMN05661096_01358</name>
</gene>
<evidence type="ECO:0000259" key="1">
    <source>
        <dbReference type="SMART" id="SM01235"/>
    </source>
</evidence>
<dbReference type="Pfam" id="PF14376">
    <property type="entry name" value="Haem_bd"/>
    <property type="match status" value="1"/>
</dbReference>
<dbReference type="Proteomes" id="UP000193804">
    <property type="component" value="Unassembled WGS sequence"/>
</dbReference>
<dbReference type="InterPro" id="IPR025992">
    <property type="entry name" value="Haem-bd"/>
</dbReference>
<evidence type="ECO:0000313" key="2">
    <source>
        <dbReference type="EMBL" id="SMG23180.1"/>
    </source>
</evidence>
<dbReference type="EMBL" id="FXAW01000002">
    <property type="protein sequence ID" value="SMG23180.1"/>
    <property type="molecule type" value="Genomic_DNA"/>
</dbReference>
<proteinExistence type="predicted"/>
<accession>A0A1X7J6Q3</accession>
<sequence>MKKAAIIILILGIGIQFIPVPKNQTEKVSEADFLQTMEATIPIQNMIKASCYDCHSNNTNYPWYGRVRPFAWLLQQHIDEGKDELNFSTFQEYSGRMQREKIRSMISQISDGEMPLKEYLWMHPEAEMTKEEKEQLIEYLEKLNPQ</sequence>
<evidence type="ECO:0000313" key="3">
    <source>
        <dbReference type="Proteomes" id="UP000193804"/>
    </source>
</evidence>
<dbReference type="RefSeq" id="WP_085516305.1">
    <property type="nucleotide sequence ID" value="NZ_FXAW01000002.1"/>
</dbReference>
<dbReference type="STRING" id="1028.SAMN05661096_01358"/>
<feature type="domain" description="Haem-binding" evidence="1">
    <location>
        <begin position="9"/>
        <end position="144"/>
    </location>
</feature>
<name>A0A1X7J6Q3_9BACT</name>
<dbReference type="AlphaFoldDB" id="A0A1X7J6Q3"/>
<dbReference type="OrthoDB" id="196738at2"/>
<protein>
    <submittedName>
        <fullName evidence="2">Haem-binding domain-containing protein</fullName>
    </submittedName>
</protein>
<reference evidence="3" key="1">
    <citation type="submission" date="2017-04" db="EMBL/GenBank/DDBJ databases">
        <authorList>
            <person name="Varghese N."/>
            <person name="Submissions S."/>
        </authorList>
    </citation>
    <scope>NUCLEOTIDE SEQUENCE [LARGE SCALE GENOMIC DNA]</scope>
    <source>
        <strain evidence="3">DSM 4125</strain>
    </source>
</reference>
<dbReference type="SMART" id="SM01235">
    <property type="entry name" value="Haem_bd"/>
    <property type="match status" value="1"/>
</dbReference>
<keyword evidence="3" id="KW-1185">Reference proteome</keyword>
<organism evidence="2 3">
    <name type="scientific">Marivirga sericea</name>
    <dbReference type="NCBI Taxonomy" id="1028"/>
    <lineage>
        <taxon>Bacteria</taxon>
        <taxon>Pseudomonadati</taxon>
        <taxon>Bacteroidota</taxon>
        <taxon>Cytophagia</taxon>
        <taxon>Cytophagales</taxon>
        <taxon>Marivirgaceae</taxon>
        <taxon>Marivirga</taxon>
    </lineage>
</organism>